<dbReference type="PANTHER" id="PTHR22847:SF637">
    <property type="entry name" value="WD REPEAT DOMAIN 5B"/>
    <property type="match status" value="1"/>
</dbReference>
<dbReference type="Pfam" id="PF00400">
    <property type="entry name" value="WD40"/>
    <property type="match status" value="7"/>
</dbReference>
<comment type="caution">
    <text evidence="6">The sequence shown here is derived from an EMBL/GenBank/DDBJ whole genome shotgun (WGS) entry which is preliminary data.</text>
</comment>
<feature type="repeat" description="WD" evidence="3">
    <location>
        <begin position="96"/>
        <end position="137"/>
    </location>
</feature>
<dbReference type="PROSITE" id="PS50082">
    <property type="entry name" value="WD_REPEATS_2"/>
    <property type="match status" value="6"/>
</dbReference>
<evidence type="ECO:0000256" key="3">
    <source>
        <dbReference type="PROSITE-ProRule" id="PRU00221"/>
    </source>
</evidence>
<feature type="repeat" description="WD" evidence="3">
    <location>
        <begin position="316"/>
        <end position="347"/>
    </location>
</feature>
<dbReference type="InterPro" id="IPR019775">
    <property type="entry name" value="WD40_repeat_CS"/>
</dbReference>
<feature type="repeat" description="WD" evidence="3">
    <location>
        <begin position="138"/>
        <end position="180"/>
    </location>
</feature>
<dbReference type="EMBL" id="JABANN010000373">
    <property type="protein sequence ID" value="KAF4660881.1"/>
    <property type="molecule type" value="Genomic_DNA"/>
</dbReference>
<dbReference type="InterPro" id="IPR036322">
    <property type="entry name" value="WD40_repeat_dom_sf"/>
</dbReference>
<feature type="repeat" description="WD" evidence="3">
    <location>
        <begin position="348"/>
        <end position="380"/>
    </location>
</feature>
<feature type="region of interest" description="Disordered" evidence="4">
    <location>
        <begin position="389"/>
        <end position="412"/>
    </location>
</feature>
<keyword evidence="2" id="KW-0677">Repeat</keyword>
<protein>
    <submittedName>
        <fullName evidence="6">U4 u6 small nuclear ribonucleoprotein</fullName>
    </submittedName>
</protein>
<evidence type="ECO:0000256" key="1">
    <source>
        <dbReference type="ARBA" id="ARBA00022574"/>
    </source>
</evidence>
<evidence type="ECO:0000256" key="4">
    <source>
        <dbReference type="SAM" id="MobiDB-lite"/>
    </source>
</evidence>
<dbReference type="GO" id="GO:1990904">
    <property type="term" value="C:ribonucleoprotein complex"/>
    <property type="evidence" value="ECO:0007669"/>
    <property type="project" value="UniProtKB-KW"/>
</dbReference>
<keyword evidence="1 3" id="KW-0853">WD repeat</keyword>
<dbReference type="EMBL" id="JABAHT010000362">
    <property type="protein sequence ID" value="KAF4657297.1"/>
    <property type="molecule type" value="Genomic_DNA"/>
</dbReference>
<name>A0A7J6LPN1_PEROL</name>
<evidence type="ECO:0000313" key="5">
    <source>
        <dbReference type="EMBL" id="KAF4657297.1"/>
    </source>
</evidence>
<evidence type="ECO:0000313" key="7">
    <source>
        <dbReference type="Proteomes" id="UP000570595"/>
    </source>
</evidence>
<keyword evidence="6" id="KW-0687">Ribonucleoprotein</keyword>
<dbReference type="PROSITE" id="PS50294">
    <property type="entry name" value="WD_REPEATS_REGION"/>
    <property type="match status" value="5"/>
</dbReference>
<feature type="repeat" description="WD" evidence="3">
    <location>
        <begin position="252"/>
        <end position="293"/>
    </location>
</feature>
<proteinExistence type="predicted"/>
<dbReference type="GO" id="GO:1990234">
    <property type="term" value="C:transferase complex"/>
    <property type="evidence" value="ECO:0007669"/>
    <property type="project" value="UniProtKB-ARBA"/>
</dbReference>
<gene>
    <name evidence="6" type="primary">WDR69</name>
    <name evidence="6" type="ORF">FOL46_005954</name>
    <name evidence="5" type="ORF">FOZ61_006372</name>
</gene>
<reference evidence="7 8" key="1">
    <citation type="submission" date="2020-04" db="EMBL/GenBank/DDBJ databases">
        <title>Perkinsus olseni comparative genomics.</title>
        <authorList>
            <person name="Bogema D.R."/>
        </authorList>
    </citation>
    <scope>NUCLEOTIDE SEQUENCE [LARGE SCALE GENOMIC DNA]</scope>
    <source>
        <strain evidence="5">ATCC PRA-179</strain>
        <strain evidence="6">ATCC PRA-31</strain>
    </source>
</reference>
<dbReference type="PRINTS" id="PR00320">
    <property type="entry name" value="GPROTEINBRPT"/>
</dbReference>
<dbReference type="AlphaFoldDB" id="A0A7J6LPN1"/>
<evidence type="ECO:0000313" key="8">
    <source>
        <dbReference type="Proteomes" id="UP000572268"/>
    </source>
</evidence>
<dbReference type="Proteomes" id="UP000572268">
    <property type="component" value="Unassembled WGS sequence"/>
</dbReference>
<dbReference type="Gene3D" id="2.130.10.10">
    <property type="entry name" value="YVTN repeat-like/Quinoprotein amine dehydrogenase"/>
    <property type="match status" value="3"/>
</dbReference>
<dbReference type="InterPro" id="IPR001680">
    <property type="entry name" value="WD40_rpt"/>
</dbReference>
<dbReference type="PANTHER" id="PTHR22847">
    <property type="entry name" value="WD40 REPEAT PROTEIN"/>
    <property type="match status" value="1"/>
</dbReference>
<dbReference type="Proteomes" id="UP000570595">
    <property type="component" value="Unassembled WGS sequence"/>
</dbReference>
<dbReference type="OrthoDB" id="674604at2759"/>
<evidence type="ECO:0000313" key="6">
    <source>
        <dbReference type="EMBL" id="KAF4660881.1"/>
    </source>
</evidence>
<dbReference type="PROSITE" id="PS00678">
    <property type="entry name" value="WD_REPEATS_1"/>
    <property type="match status" value="4"/>
</dbReference>
<sequence>MFGLQIETKSVDLLTLSPESDVDVLVDQIILEEPLLSDSKKRPLKALKGIEIGYTSERHAVIPELFQGVVRKMIYKLMDKLDGHNRSRKFYLYKILRAHILPLTNCAFNKSGSKFITGSYDRTCRVWDSMTGDELVSLEGHRNVVYALAFNNPFGDKILTGSFDKTARIWDAQSGQCLHVLVGHTTEIVCVAFSPRGTVAATGRAIIATLEGHTAEIVSLAFNTEGTRMLTGSFDNTARLWDVASGRCLHVLASHSGEVAAAQFDFTGELIVTGSIDRTCKLWDANTGQLLDTLKGHQDEVGAVVFVRRSHNSAQVQFSPTGCRVLTAASDHTCRVWDSNTGECLQVLEGHTDEVFSCAFNYEGDTIITGSKDNTCRIWKDNCFTDTTREEALESHDPAPQVKSSATSEGEE</sequence>
<dbReference type="InterPro" id="IPR020472">
    <property type="entry name" value="WD40_PAC1"/>
</dbReference>
<evidence type="ECO:0000256" key="2">
    <source>
        <dbReference type="ARBA" id="ARBA00022737"/>
    </source>
</evidence>
<feature type="compositionally biased region" description="Polar residues" evidence="4">
    <location>
        <begin position="402"/>
        <end position="412"/>
    </location>
</feature>
<dbReference type="InterPro" id="IPR015943">
    <property type="entry name" value="WD40/YVTN_repeat-like_dom_sf"/>
</dbReference>
<accession>A0A7J6LPN1</accession>
<dbReference type="SUPFAM" id="SSF50978">
    <property type="entry name" value="WD40 repeat-like"/>
    <property type="match status" value="1"/>
</dbReference>
<dbReference type="CDD" id="cd00200">
    <property type="entry name" value="WD40"/>
    <property type="match status" value="1"/>
</dbReference>
<feature type="repeat" description="WD" evidence="3">
    <location>
        <begin position="210"/>
        <end position="251"/>
    </location>
</feature>
<dbReference type="SMART" id="SM00320">
    <property type="entry name" value="WD40"/>
    <property type="match status" value="6"/>
</dbReference>
<organism evidence="6 8">
    <name type="scientific">Perkinsus olseni</name>
    <name type="common">Perkinsus atlanticus</name>
    <dbReference type="NCBI Taxonomy" id="32597"/>
    <lineage>
        <taxon>Eukaryota</taxon>
        <taxon>Sar</taxon>
        <taxon>Alveolata</taxon>
        <taxon>Perkinsozoa</taxon>
        <taxon>Perkinsea</taxon>
        <taxon>Perkinsida</taxon>
        <taxon>Perkinsidae</taxon>
        <taxon>Perkinsus</taxon>
    </lineage>
</organism>